<accession>A0A370X9T6</accession>
<evidence type="ECO:0008006" key="4">
    <source>
        <dbReference type="Google" id="ProtNLM"/>
    </source>
</evidence>
<feature type="transmembrane region" description="Helical" evidence="1">
    <location>
        <begin position="119"/>
        <end position="139"/>
    </location>
</feature>
<keyword evidence="1" id="KW-0812">Transmembrane</keyword>
<sequence>MEKGTRFRGRDWIIQIAVAFGYALAYCAIRPFSDAHWSLTSGLRFACLLLIPYRYWAALAVGEAAPLAYSVFKCVGLFGVTTATIWSIPPIAIAMPVVWFCRSQLRLFPAKRVVDMKALLIGAFGTSLAWAMVTYAGYVTATDPTMHASPVMLAGVFVGSYIAILTVTTWPLFFKLTRNGRGLRQLAIEASRSPLAFDTAVVALPILVAIAFISSYMDASTAAVLQMSLFVPVAWLTMKYGWRGTAASGPLAVACVCLLTLSVPDPVVIQTQFFVAFAVTFLFVMGARIASQIHAQEQERQTVGKALSTARKLMHQSDLRMRQASTQLELVGGSMSLANGRVLQKALHFLTPDERATFQRHTVEAKHRIYTLAEAFHPTAWRERGLPAALRETIGRVLDEAGVAYRFNLEGRGVSQLAPAVHQAIYRAACEAIAQVCSQLTCTQVILTLRGGELYGRRLAVLHAIGVNDERDVSHLARRIAMSSNIPAKLGVTLDQGPSLTAQAELFDGIVHTKRTAQQAMISVLLYDAQPRRVDERVEARHLRLWVR</sequence>
<gene>
    <name evidence="2" type="ORF">DWU98_03510</name>
</gene>
<dbReference type="Proteomes" id="UP000254258">
    <property type="component" value="Unassembled WGS sequence"/>
</dbReference>
<feature type="transmembrane region" description="Helical" evidence="1">
    <location>
        <begin position="76"/>
        <end position="99"/>
    </location>
</feature>
<organism evidence="2 3">
    <name type="scientific">Dyella monticola</name>
    <dbReference type="NCBI Taxonomy" id="1927958"/>
    <lineage>
        <taxon>Bacteria</taxon>
        <taxon>Pseudomonadati</taxon>
        <taxon>Pseudomonadota</taxon>
        <taxon>Gammaproteobacteria</taxon>
        <taxon>Lysobacterales</taxon>
        <taxon>Rhodanobacteraceae</taxon>
        <taxon>Dyella</taxon>
    </lineage>
</organism>
<feature type="transmembrane region" description="Helical" evidence="1">
    <location>
        <begin position="151"/>
        <end position="174"/>
    </location>
</feature>
<keyword evidence="1" id="KW-1133">Transmembrane helix</keyword>
<name>A0A370X9T6_9GAMM</name>
<dbReference type="EMBL" id="QRBE01000001">
    <property type="protein sequence ID" value="RDS85017.1"/>
    <property type="molecule type" value="Genomic_DNA"/>
</dbReference>
<feature type="transmembrane region" description="Helical" evidence="1">
    <location>
        <begin position="269"/>
        <end position="290"/>
    </location>
</feature>
<feature type="transmembrane region" description="Helical" evidence="1">
    <location>
        <begin position="195"/>
        <end position="213"/>
    </location>
</feature>
<evidence type="ECO:0000256" key="1">
    <source>
        <dbReference type="SAM" id="Phobius"/>
    </source>
</evidence>
<reference evidence="2 3" key="1">
    <citation type="submission" date="2018-07" db="EMBL/GenBank/DDBJ databases">
        <title>Dyella monticola sp. nov. and Dyella psychrodurans sp. nov. isolated from monsoon evergreen broad-leaved forest soil of Dinghu Mountain, China.</title>
        <authorList>
            <person name="Gao Z."/>
            <person name="Qiu L."/>
        </authorList>
    </citation>
    <scope>NUCLEOTIDE SEQUENCE [LARGE SCALE GENOMIC DNA]</scope>
    <source>
        <strain evidence="2 3">4G-K06</strain>
    </source>
</reference>
<feature type="transmembrane region" description="Helical" evidence="1">
    <location>
        <begin position="12"/>
        <end position="29"/>
    </location>
</feature>
<dbReference type="RefSeq" id="WP_115494038.1">
    <property type="nucleotide sequence ID" value="NZ_QRBE01000001.1"/>
</dbReference>
<dbReference type="AlphaFoldDB" id="A0A370X9T6"/>
<dbReference type="OrthoDB" id="5929525at2"/>
<protein>
    <recommendedName>
        <fullName evidence="4">MASE1 domain-containing protein</fullName>
    </recommendedName>
</protein>
<evidence type="ECO:0000313" key="2">
    <source>
        <dbReference type="EMBL" id="RDS85017.1"/>
    </source>
</evidence>
<comment type="caution">
    <text evidence="2">The sequence shown here is derived from an EMBL/GenBank/DDBJ whole genome shotgun (WGS) entry which is preliminary data.</text>
</comment>
<proteinExistence type="predicted"/>
<keyword evidence="1" id="KW-0472">Membrane</keyword>
<keyword evidence="3" id="KW-1185">Reference proteome</keyword>
<evidence type="ECO:0000313" key="3">
    <source>
        <dbReference type="Proteomes" id="UP000254258"/>
    </source>
</evidence>